<name>A0ABD6CAQ5_9EURY</name>
<comment type="caution">
    <text evidence="3">The sequence shown here is derived from an EMBL/GenBank/DDBJ whole genome shotgun (WGS) entry which is preliminary data.</text>
</comment>
<keyword evidence="4" id="KW-1185">Reference proteome</keyword>
<keyword evidence="1" id="KW-0472">Membrane</keyword>
<dbReference type="NCBIfam" id="TIGR02537">
    <property type="entry name" value="arch_flag_Nterm"/>
    <property type="match status" value="1"/>
</dbReference>
<organism evidence="3 4">
    <name type="scientific">Halorientalis brevis</name>
    <dbReference type="NCBI Taxonomy" id="1126241"/>
    <lineage>
        <taxon>Archaea</taxon>
        <taxon>Methanobacteriati</taxon>
        <taxon>Methanobacteriota</taxon>
        <taxon>Stenosarchaea group</taxon>
        <taxon>Halobacteria</taxon>
        <taxon>Halobacteriales</taxon>
        <taxon>Haloarculaceae</taxon>
        <taxon>Halorientalis</taxon>
    </lineage>
</organism>
<feature type="transmembrane region" description="Helical" evidence="1">
    <location>
        <begin position="12"/>
        <end position="40"/>
    </location>
</feature>
<dbReference type="Pfam" id="PF07790">
    <property type="entry name" value="Pilin_N"/>
    <property type="match status" value="1"/>
</dbReference>
<keyword evidence="1" id="KW-0812">Transmembrane</keyword>
<protein>
    <submittedName>
        <fullName evidence="3">Type IV pilin</fullName>
    </submittedName>
</protein>
<dbReference type="AlphaFoldDB" id="A0ABD6CAQ5"/>
<evidence type="ECO:0000259" key="2">
    <source>
        <dbReference type="Pfam" id="PF07790"/>
    </source>
</evidence>
<accession>A0ABD6CAQ5</accession>
<keyword evidence="1" id="KW-1133">Transmembrane helix</keyword>
<evidence type="ECO:0000313" key="3">
    <source>
        <dbReference type="EMBL" id="MFD1587079.1"/>
    </source>
</evidence>
<reference evidence="3 4" key="1">
    <citation type="journal article" date="2019" name="Int. J. Syst. Evol. Microbiol.">
        <title>The Global Catalogue of Microorganisms (GCM) 10K type strain sequencing project: providing services to taxonomists for standard genome sequencing and annotation.</title>
        <authorList>
            <consortium name="The Broad Institute Genomics Platform"/>
            <consortium name="The Broad Institute Genome Sequencing Center for Infectious Disease"/>
            <person name="Wu L."/>
            <person name="Ma J."/>
        </authorList>
    </citation>
    <scope>NUCLEOTIDE SEQUENCE [LARGE SCALE GENOMIC DNA]</scope>
    <source>
        <strain evidence="3 4">CGMCC 1.12125</strain>
    </source>
</reference>
<gene>
    <name evidence="3" type="ORF">ACFR9U_08785</name>
</gene>
<evidence type="ECO:0000313" key="4">
    <source>
        <dbReference type="Proteomes" id="UP001597119"/>
    </source>
</evidence>
<dbReference type="InterPro" id="IPR012859">
    <property type="entry name" value="Pilin_N_archaeal"/>
</dbReference>
<proteinExistence type="predicted"/>
<evidence type="ECO:0000256" key="1">
    <source>
        <dbReference type="SAM" id="Phobius"/>
    </source>
</evidence>
<dbReference type="RefSeq" id="WP_247375243.1">
    <property type="nucleotide sequence ID" value="NZ_JALLGV010000001.1"/>
</dbReference>
<dbReference type="Proteomes" id="UP001597119">
    <property type="component" value="Unassembled WGS sequence"/>
</dbReference>
<dbReference type="InterPro" id="IPR013373">
    <property type="entry name" value="Flagellin/pilin_N_arc"/>
</dbReference>
<feature type="domain" description="Archaeal Type IV pilin N-terminal" evidence="2">
    <location>
        <begin position="12"/>
        <end position="94"/>
    </location>
</feature>
<dbReference type="EMBL" id="JBHUDJ010000003">
    <property type="protein sequence ID" value="MFD1587079.1"/>
    <property type="molecule type" value="Genomic_DNA"/>
</dbReference>
<sequence length="181" mass="18747">MDITKLITDDTAVSPVVGVILMVAITVLLAATAGSFFLGLAGDNTSTPKAAITFEYTADTDVIGGNEVPYHTLKIEHNGGDTVNADTIAIAVSDVSTPKPADGGVGVVDPRVGWNDLQQGSVSDVSAGMAVNVSAKSLDSEYSKSLDDEAFSLKHASAQVVWEDPDDSKSFTLADWTSPTA</sequence>